<dbReference type="AlphaFoldDB" id="A0AA45WJR4"/>
<feature type="transmembrane region" description="Helical" evidence="5">
    <location>
        <begin position="37"/>
        <end position="59"/>
    </location>
</feature>
<evidence type="ECO:0000256" key="5">
    <source>
        <dbReference type="SAM" id="Phobius"/>
    </source>
</evidence>
<dbReference type="InterPro" id="IPR003810">
    <property type="entry name" value="Mntp/YtaF"/>
</dbReference>
<dbReference type="Pfam" id="PF02659">
    <property type="entry name" value="Mntp"/>
    <property type="match status" value="1"/>
</dbReference>
<dbReference type="PANTHER" id="PTHR35529:SF2">
    <property type="entry name" value="SPORULATION PROTEIN YTAF-RELATED"/>
    <property type="match status" value="1"/>
</dbReference>
<feature type="transmembrane region" description="Helical" evidence="5">
    <location>
        <begin position="144"/>
        <end position="165"/>
    </location>
</feature>
<evidence type="ECO:0000256" key="3">
    <source>
        <dbReference type="ARBA" id="ARBA00022989"/>
    </source>
</evidence>
<protein>
    <submittedName>
        <fullName evidence="6">Sporulation protein YtaF</fullName>
    </submittedName>
</protein>
<evidence type="ECO:0000256" key="2">
    <source>
        <dbReference type="ARBA" id="ARBA00022692"/>
    </source>
</evidence>
<comment type="caution">
    <text evidence="6">The sequence shown here is derived from an EMBL/GenBank/DDBJ whole genome shotgun (WGS) entry which is preliminary data.</text>
</comment>
<dbReference type="Proteomes" id="UP001157946">
    <property type="component" value="Unassembled WGS sequence"/>
</dbReference>
<feature type="transmembrane region" description="Helical" evidence="5">
    <location>
        <begin position="65"/>
        <end position="83"/>
    </location>
</feature>
<evidence type="ECO:0000313" key="6">
    <source>
        <dbReference type="EMBL" id="SMP04242.1"/>
    </source>
</evidence>
<feature type="transmembrane region" description="Helical" evidence="5">
    <location>
        <begin position="171"/>
        <end position="190"/>
    </location>
</feature>
<sequence>MWHVLSVMWLALAVSMDGFGAGTTYGMRKVRIPFGSILIIAGCSGMVIYLAMLMGQGISHFLPPALTHGIGAVLFIAIGLFALSQAGRAPKKVETKAAALPPTKPAEPTIWTFQLEKWGLVVQILKTPMVADMDESGTISGYEAVLLGTALSLDAFAAGVGAAFIGMSPLVAALAIGLMSAVCLRAGMWFGFKYAERARFRWMGYAPGVFLIILGLLRLI</sequence>
<reference evidence="6" key="1">
    <citation type="submission" date="2017-05" db="EMBL/GenBank/DDBJ databases">
        <authorList>
            <person name="Varghese N."/>
            <person name="Submissions S."/>
        </authorList>
    </citation>
    <scope>NUCLEOTIDE SEQUENCE</scope>
    <source>
        <strain evidence="6">DSM 45262</strain>
    </source>
</reference>
<name>A0AA45WJR4_9BACL</name>
<evidence type="ECO:0000256" key="1">
    <source>
        <dbReference type="ARBA" id="ARBA00022475"/>
    </source>
</evidence>
<dbReference type="InterPro" id="IPR014205">
    <property type="entry name" value="Spore_YtaF"/>
</dbReference>
<dbReference type="NCBIfam" id="TIGR02840">
    <property type="entry name" value="spore_YtaF"/>
    <property type="match status" value="1"/>
</dbReference>
<keyword evidence="7" id="KW-1185">Reference proteome</keyword>
<evidence type="ECO:0000256" key="4">
    <source>
        <dbReference type="ARBA" id="ARBA00023136"/>
    </source>
</evidence>
<feature type="transmembrane region" description="Helical" evidence="5">
    <location>
        <begin position="202"/>
        <end position="219"/>
    </location>
</feature>
<feature type="transmembrane region" description="Helical" evidence="5">
    <location>
        <begin position="6"/>
        <end position="25"/>
    </location>
</feature>
<gene>
    <name evidence="6" type="ORF">SAMN06265361_101532</name>
</gene>
<dbReference type="RefSeq" id="WP_102991878.1">
    <property type="nucleotide sequence ID" value="NZ_FXTU01000001.1"/>
</dbReference>
<evidence type="ECO:0000313" key="7">
    <source>
        <dbReference type="Proteomes" id="UP001157946"/>
    </source>
</evidence>
<dbReference type="EMBL" id="FXTU01000001">
    <property type="protein sequence ID" value="SMP04242.1"/>
    <property type="molecule type" value="Genomic_DNA"/>
</dbReference>
<accession>A0AA45WJR4</accession>
<keyword evidence="2 5" id="KW-0812">Transmembrane</keyword>
<organism evidence="6 7">
    <name type="scientific">Laceyella tengchongensis</name>
    <dbReference type="NCBI Taxonomy" id="574699"/>
    <lineage>
        <taxon>Bacteria</taxon>
        <taxon>Bacillati</taxon>
        <taxon>Bacillota</taxon>
        <taxon>Bacilli</taxon>
        <taxon>Bacillales</taxon>
        <taxon>Thermoactinomycetaceae</taxon>
        <taxon>Laceyella</taxon>
    </lineage>
</organism>
<keyword evidence="1" id="KW-1003">Cell membrane</keyword>
<keyword evidence="3 5" id="KW-1133">Transmembrane helix</keyword>
<proteinExistence type="predicted"/>
<dbReference type="PANTHER" id="PTHR35529">
    <property type="entry name" value="MANGANESE EFFLUX PUMP MNTP-RELATED"/>
    <property type="match status" value="1"/>
</dbReference>
<keyword evidence="4 5" id="KW-0472">Membrane</keyword>